<evidence type="ECO:0000256" key="1">
    <source>
        <dbReference type="SAM" id="MobiDB-lite"/>
    </source>
</evidence>
<accession>A0AAD7JPN3</accession>
<sequence length="483" mass="55016">MSEPLPAQRPPGPMDMEVDLVTDNHAQPLSAPPVSNTGDPFLPYDVLHSIFHEHKGAYFLAPEDMVKMQLVSRGFSEIFRPLIYRHVNMRSFEAAITFFKTISSQPRLAASVRTLQLTFNVNSMADAVDSDTFSDSDTSSDDCPPCTFFVPAGRTHLRDNSRSTDIVIPYTIVEDDVPDENPYTTAEGGSSSSATDDPTNEAPHADPVFEEGSPWAVEFWEGFRSSLPLLVNLQTLNLSFDHRDRFFIRRFMEFGDLPHKLPPSVCTLHLKPLPGDYHFRNDQDLLSNTYFWDDEQWPYELRHIPHIHRFVLTTPTYVIWPPDNETYTDHLHGWMGRIRHTNSQLREIVLNFGFGDEGAVARTEIDKDLEALGESLSTVVELKLFNKGPKGVAPPFFYSRPIGGSVGTQVIWHQFGPRKARKTWSETAISASKHQTNRSEYFFGWEGQDYLYPWLLIDPEEQAGQFYRSQEFNCGIPGNFPVY</sequence>
<evidence type="ECO:0000313" key="3">
    <source>
        <dbReference type="Proteomes" id="UP001215598"/>
    </source>
</evidence>
<keyword evidence="3" id="KW-1185">Reference proteome</keyword>
<comment type="caution">
    <text evidence="2">The sequence shown here is derived from an EMBL/GenBank/DDBJ whole genome shotgun (WGS) entry which is preliminary data.</text>
</comment>
<gene>
    <name evidence="2" type="ORF">B0H16DRAFT_1791309</name>
</gene>
<dbReference type="Proteomes" id="UP001215598">
    <property type="component" value="Unassembled WGS sequence"/>
</dbReference>
<reference evidence="2" key="1">
    <citation type="submission" date="2023-03" db="EMBL/GenBank/DDBJ databases">
        <title>Massive genome expansion in bonnet fungi (Mycena s.s.) driven by repeated elements and novel gene families across ecological guilds.</title>
        <authorList>
            <consortium name="Lawrence Berkeley National Laboratory"/>
            <person name="Harder C.B."/>
            <person name="Miyauchi S."/>
            <person name="Viragh M."/>
            <person name="Kuo A."/>
            <person name="Thoen E."/>
            <person name="Andreopoulos B."/>
            <person name="Lu D."/>
            <person name="Skrede I."/>
            <person name="Drula E."/>
            <person name="Henrissat B."/>
            <person name="Morin E."/>
            <person name="Kohler A."/>
            <person name="Barry K."/>
            <person name="LaButti K."/>
            <person name="Morin E."/>
            <person name="Salamov A."/>
            <person name="Lipzen A."/>
            <person name="Mereny Z."/>
            <person name="Hegedus B."/>
            <person name="Baldrian P."/>
            <person name="Stursova M."/>
            <person name="Weitz H."/>
            <person name="Taylor A."/>
            <person name="Grigoriev I.V."/>
            <person name="Nagy L.G."/>
            <person name="Martin F."/>
            <person name="Kauserud H."/>
        </authorList>
    </citation>
    <scope>NUCLEOTIDE SEQUENCE</scope>
    <source>
        <strain evidence="2">CBHHK182m</strain>
    </source>
</reference>
<dbReference type="AlphaFoldDB" id="A0AAD7JPN3"/>
<evidence type="ECO:0000313" key="2">
    <source>
        <dbReference type="EMBL" id="KAJ7766831.1"/>
    </source>
</evidence>
<feature type="region of interest" description="Disordered" evidence="1">
    <location>
        <begin position="176"/>
        <end position="209"/>
    </location>
</feature>
<organism evidence="2 3">
    <name type="scientific">Mycena metata</name>
    <dbReference type="NCBI Taxonomy" id="1033252"/>
    <lineage>
        <taxon>Eukaryota</taxon>
        <taxon>Fungi</taxon>
        <taxon>Dikarya</taxon>
        <taxon>Basidiomycota</taxon>
        <taxon>Agaricomycotina</taxon>
        <taxon>Agaricomycetes</taxon>
        <taxon>Agaricomycetidae</taxon>
        <taxon>Agaricales</taxon>
        <taxon>Marasmiineae</taxon>
        <taxon>Mycenaceae</taxon>
        <taxon>Mycena</taxon>
    </lineage>
</organism>
<proteinExistence type="predicted"/>
<name>A0AAD7JPN3_9AGAR</name>
<protein>
    <recommendedName>
        <fullName evidence="4">F-box domain-containing protein</fullName>
    </recommendedName>
</protein>
<dbReference type="CDD" id="cd09917">
    <property type="entry name" value="F-box_SF"/>
    <property type="match status" value="1"/>
</dbReference>
<dbReference type="EMBL" id="JARKIB010000023">
    <property type="protein sequence ID" value="KAJ7766831.1"/>
    <property type="molecule type" value="Genomic_DNA"/>
</dbReference>
<evidence type="ECO:0008006" key="4">
    <source>
        <dbReference type="Google" id="ProtNLM"/>
    </source>
</evidence>